<proteinExistence type="predicted"/>
<keyword evidence="1" id="KW-0812">Transmembrane</keyword>
<accession>A0A1X7AI33</accession>
<dbReference type="InterPro" id="IPR009554">
    <property type="entry name" value="Phageshock_PspB"/>
</dbReference>
<feature type="transmembrane region" description="Helical" evidence="1">
    <location>
        <begin position="12"/>
        <end position="30"/>
    </location>
</feature>
<dbReference type="Proteomes" id="UP000196573">
    <property type="component" value="Unassembled WGS sequence"/>
</dbReference>
<protein>
    <submittedName>
        <fullName evidence="2">Phage shock protein B</fullName>
    </submittedName>
</protein>
<dbReference type="RefSeq" id="WP_087108834.1">
    <property type="nucleotide sequence ID" value="NZ_CBCSCN010000008.1"/>
</dbReference>
<gene>
    <name evidence="2" type="primary">pspB</name>
    <name evidence="2" type="ORF">EHSB41UT_01723</name>
</gene>
<keyword evidence="1" id="KW-0472">Membrane</keyword>
<dbReference type="GO" id="GO:0009271">
    <property type="term" value="P:phage shock"/>
    <property type="evidence" value="ECO:0007669"/>
    <property type="project" value="InterPro"/>
</dbReference>
<evidence type="ECO:0000313" key="3">
    <source>
        <dbReference type="Proteomes" id="UP000196573"/>
    </source>
</evidence>
<keyword evidence="1" id="KW-1133">Transmembrane helix</keyword>
<evidence type="ECO:0000256" key="1">
    <source>
        <dbReference type="SAM" id="Phobius"/>
    </source>
</evidence>
<dbReference type="GO" id="GO:0006355">
    <property type="term" value="P:regulation of DNA-templated transcription"/>
    <property type="evidence" value="ECO:0007669"/>
    <property type="project" value="InterPro"/>
</dbReference>
<reference evidence="2 3" key="1">
    <citation type="submission" date="2017-03" db="EMBL/GenBank/DDBJ databases">
        <authorList>
            <person name="Afonso C.L."/>
            <person name="Miller P.J."/>
            <person name="Scott M.A."/>
            <person name="Spackman E."/>
            <person name="Goraichik I."/>
            <person name="Dimitrov K.M."/>
            <person name="Suarez D.L."/>
            <person name="Swayne D.E."/>
        </authorList>
    </citation>
    <scope>NUCLEOTIDE SEQUENCE [LARGE SCALE GENOMIC DNA]</scope>
    <source>
        <strain evidence="2">SB41UT1</strain>
    </source>
</reference>
<dbReference type="OrthoDB" id="6198106at2"/>
<dbReference type="AlphaFoldDB" id="A0A1X7AI33"/>
<organism evidence="2 3">
    <name type="scientific">Parendozoicomonas haliclonae</name>
    <dbReference type="NCBI Taxonomy" id="1960125"/>
    <lineage>
        <taxon>Bacteria</taxon>
        <taxon>Pseudomonadati</taxon>
        <taxon>Pseudomonadota</taxon>
        <taxon>Gammaproteobacteria</taxon>
        <taxon>Oceanospirillales</taxon>
        <taxon>Endozoicomonadaceae</taxon>
        <taxon>Parendozoicomonas</taxon>
    </lineage>
</organism>
<dbReference type="Pfam" id="PF06667">
    <property type="entry name" value="PspB"/>
    <property type="match status" value="1"/>
</dbReference>
<name>A0A1X7AI33_9GAMM</name>
<dbReference type="NCBIfam" id="TIGR02976">
    <property type="entry name" value="phageshock_pspB"/>
    <property type="match status" value="1"/>
</dbReference>
<dbReference type="EMBL" id="FWPT01000003">
    <property type="protein sequence ID" value="SMA44075.1"/>
    <property type="molecule type" value="Genomic_DNA"/>
</dbReference>
<sequence>MESVLHDIVPLSTILTLFLFLPWLIFHYVMKVRDSRRLDEESRVLFEETVHRVEHVQERVHTLERILDAEVPGWRERV</sequence>
<keyword evidence="3" id="KW-1185">Reference proteome</keyword>
<evidence type="ECO:0000313" key="2">
    <source>
        <dbReference type="EMBL" id="SMA44075.1"/>
    </source>
</evidence>